<gene>
    <name evidence="4" type="ORF">KDW03_06365</name>
</gene>
<dbReference type="KEGG" id="taqu:KDW03_06365"/>
<dbReference type="InterPro" id="IPR002645">
    <property type="entry name" value="STAS_dom"/>
</dbReference>
<evidence type="ECO:0000259" key="3">
    <source>
        <dbReference type="PROSITE" id="PS50801"/>
    </source>
</evidence>
<evidence type="ECO:0000313" key="4">
    <source>
        <dbReference type="EMBL" id="URA09129.1"/>
    </source>
</evidence>
<dbReference type="RefSeq" id="WP_271434256.1">
    <property type="nucleotide sequence ID" value="NZ_CP073355.1"/>
</dbReference>
<sequence length="111" mass="12588">MVDVEKKDNITIIRVSGRLEINQALELEETINSRINQGEKFFIFDLGDVHYLSSSGIRVFIATMRQLKENNGRMILANLTPNVHKTLKIVELDGLFEIMGNVEDAVKVLKS</sequence>
<name>A0AAX3BAW1_9SPIR</name>
<dbReference type="EMBL" id="CP073355">
    <property type="protein sequence ID" value="URA09129.1"/>
    <property type="molecule type" value="Genomic_DNA"/>
</dbReference>
<dbReference type="NCBIfam" id="TIGR00377">
    <property type="entry name" value="ant_ant_sig"/>
    <property type="match status" value="1"/>
</dbReference>
<evidence type="ECO:0000256" key="1">
    <source>
        <dbReference type="ARBA" id="ARBA00009013"/>
    </source>
</evidence>
<dbReference type="Gene3D" id="3.30.750.24">
    <property type="entry name" value="STAS domain"/>
    <property type="match status" value="1"/>
</dbReference>
<keyword evidence="5" id="KW-1185">Reference proteome</keyword>
<dbReference type="InterPro" id="IPR036513">
    <property type="entry name" value="STAS_dom_sf"/>
</dbReference>
<dbReference type="Pfam" id="PF01740">
    <property type="entry name" value="STAS"/>
    <property type="match status" value="1"/>
</dbReference>
<dbReference type="SUPFAM" id="SSF52091">
    <property type="entry name" value="SpoIIaa-like"/>
    <property type="match status" value="1"/>
</dbReference>
<dbReference type="PANTHER" id="PTHR33495">
    <property type="entry name" value="ANTI-SIGMA FACTOR ANTAGONIST TM_1081-RELATED-RELATED"/>
    <property type="match status" value="1"/>
</dbReference>
<accession>A0AAX3BAW1</accession>
<protein>
    <recommendedName>
        <fullName evidence="2">Anti-sigma factor antagonist</fullName>
    </recommendedName>
</protein>
<organism evidence="4 5">
    <name type="scientific">Thermospira aquatica</name>
    <dbReference type="NCBI Taxonomy" id="2828656"/>
    <lineage>
        <taxon>Bacteria</taxon>
        <taxon>Pseudomonadati</taxon>
        <taxon>Spirochaetota</taxon>
        <taxon>Spirochaetia</taxon>
        <taxon>Brevinematales</taxon>
        <taxon>Thermospiraceae</taxon>
        <taxon>Thermospira</taxon>
    </lineage>
</organism>
<proteinExistence type="inferred from homology"/>
<dbReference type="AlphaFoldDB" id="A0AAX3BAW1"/>
<reference evidence="4" key="2">
    <citation type="submission" date="2022-06" db="EMBL/GenBank/DDBJ databases">
        <title>Thermospira aquatica gen. nov., sp. nov.</title>
        <authorList>
            <person name="Ben Ali Gam Z."/>
            <person name="Labat M."/>
        </authorList>
    </citation>
    <scope>NUCLEOTIDE SEQUENCE</scope>
    <source>
        <strain evidence="4">F1F22</strain>
    </source>
</reference>
<evidence type="ECO:0000256" key="2">
    <source>
        <dbReference type="RuleBase" id="RU003749"/>
    </source>
</evidence>
<reference evidence="4" key="1">
    <citation type="submission" date="2021-04" db="EMBL/GenBank/DDBJ databases">
        <authorList>
            <person name="Postec A."/>
        </authorList>
    </citation>
    <scope>NUCLEOTIDE SEQUENCE</scope>
    <source>
        <strain evidence="4">F1F22</strain>
    </source>
</reference>
<dbReference type="InterPro" id="IPR003658">
    <property type="entry name" value="Anti-sigma_ant"/>
</dbReference>
<comment type="similarity">
    <text evidence="1 2">Belongs to the anti-sigma-factor antagonist family.</text>
</comment>
<evidence type="ECO:0000313" key="5">
    <source>
        <dbReference type="Proteomes" id="UP001056539"/>
    </source>
</evidence>
<dbReference type="CDD" id="cd07043">
    <property type="entry name" value="STAS_anti-anti-sigma_factors"/>
    <property type="match status" value="1"/>
</dbReference>
<dbReference type="GO" id="GO:0043856">
    <property type="term" value="F:anti-sigma factor antagonist activity"/>
    <property type="evidence" value="ECO:0007669"/>
    <property type="project" value="InterPro"/>
</dbReference>
<feature type="domain" description="STAS" evidence="3">
    <location>
        <begin position="1"/>
        <end position="109"/>
    </location>
</feature>
<dbReference type="Proteomes" id="UP001056539">
    <property type="component" value="Chromosome"/>
</dbReference>
<dbReference type="PROSITE" id="PS50801">
    <property type="entry name" value="STAS"/>
    <property type="match status" value="1"/>
</dbReference>